<keyword evidence="1" id="KW-1133">Transmembrane helix</keyword>
<keyword evidence="1" id="KW-0812">Transmembrane</keyword>
<evidence type="ECO:0000313" key="3">
    <source>
        <dbReference type="EMBL" id="KKR97650.1"/>
    </source>
</evidence>
<feature type="domain" description="DUF5667" evidence="2">
    <location>
        <begin position="101"/>
        <end position="220"/>
    </location>
</feature>
<accession>A0A0G0XLJ8</accession>
<comment type="caution">
    <text evidence="3">The sequence shown here is derived from an EMBL/GenBank/DDBJ whole genome shotgun (WGS) entry which is preliminary data.</text>
</comment>
<dbReference type="Proteomes" id="UP000034108">
    <property type="component" value="Unassembled WGS sequence"/>
</dbReference>
<organism evidence="3">
    <name type="scientific">Candidatus Magasanikbacteria bacterium GW2011_GWC2_41_17</name>
    <dbReference type="NCBI Taxonomy" id="1619048"/>
    <lineage>
        <taxon>Bacteria</taxon>
        <taxon>Candidatus Magasanikiibacteriota</taxon>
    </lineage>
</organism>
<gene>
    <name evidence="3" type="ORF">UU49_C0026G0005</name>
</gene>
<evidence type="ECO:0000256" key="1">
    <source>
        <dbReference type="SAM" id="Phobius"/>
    </source>
</evidence>
<reference evidence="3" key="1">
    <citation type="journal article" date="2015" name="Nature">
        <title>rRNA introns, odd ribosomes, and small enigmatic genomes across a large radiation of phyla.</title>
        <authorList>
            <person name="Brown C.T."/>
            <person name="Hug L.A."/>
            <person name="Thomas B.C."/>
            <person name="Sharon I."/>
            <person name="Castelle C.J."/>
            <person name="Singh A."/>
            <person name="Wilkins M.J."/>
            <person name="Williams K.H."/>
            <person name="Banfield J.F."/>
        </authorList>
    </citation>
    <scope>NUCLEOTIDE SEQUENCE [LARGE SCALE GENOMIC DNA]</scope>
</reference>
<dbReference type="InterPro" id="IPR043725">
    <property type="entry name" value="DUF5667"/>
</dbReference>
<evidence type="ECO:0000259" key="2">
    <source>
        <dbReference type="Pfam" id="PF18915"/>
    </source>
</evidence>
<dbReference type="STRING" id="1619048.UU49_C0026G0005"/>
<dbReference type="EMBL" id="LCAV01000026">
    <property type="protein sequence ID" value="KKR97650.1"/>
    <property type="molecule type" value="Genomic_DNA"/>
</dbReference>
<sequence>MFNRELKNQIKSLHTLQGVGLPRAEWLKGNREILLMQIKNTLAPAKAEAPSFQFVQVWNFMNVFMPRQAVSYIMKPAAVMILVISLVTGSWVTTVSASYDSLPGDAMYSVKLATENVQTSLASKPQETKLRAEFAGRRAEEVKKIVKSNLSKKDKKIKVEEAVTHLKKDLEQVKGNLDAMKNSASQPSGVSANQAVEVAKVVEQKTTEIQKSLEQTKEDLKVDVKTEPTPLTGTLSVQEQVKQATATTVETGVKAVEVMVEKHQADGATMPAQEVKDAVDSKLKALEVKVNQVETQINTIVTSTPAGVPTTRKEQQDAATLMAPAKQSAGVAKEALNQAKDELAKDNFNGAMDKLREGTALTQVAEVKADAAVILKAPMQEITTSTLPTVEIKNATSSVIIAPAVKPTSSATSSIEIKK</sequence>
<keyword evidence="1" id="KW-0472">Membrane</keyword>
<name>A0A0G0XLJ8_9BACT</name>
<protein>
    <recommendedName>
        <fullName evidence="2">DUF5667 domain-containing protein</fullName>
    </recommendedName>
</protein>
<feature type="transmembrane region" description="Helical" evidence="1">
    <location>
        <begin position="72"/>
        <end position="92"/>
    </location>
</feature>
<dbReference type="Pfam" id="PF18915">
    <property type="entry name" value="DUF5667"/>
    <property type="match status" value="1"/>
</dbReference>
<dbReference type="AlphaFoldDB" id="A0A0G0XLJ8"/>
<proteinExistence type="predicted"/>